<dbReference type="InterPro" id="IPR017684">
    <property type="entry name" value="Phosphono-pyrv_decarboxylase"/>
</dbReference>
<evidence type="ECO:0000259" key="5">
    <source>
        <dbReference type="Pfam" id="PF02776"/>
    </source>
</evidence>
<dbReference type="PANTHER" id="PTHR42818">
    <property type="entry name" value="SULFOPYRUVATE DECARBOXYLASE SUBUNIT ALPHA"/>
    <property type="match status" value="1"/>
</dbReference>
<dbReference type="InterPro" id="IPR012001">
    <property type="entry name" value="Thiamin_PyroP_enz_TPP-bd_dom"/>
</dbReference>
<keyword evidence="3" id="KW-0456">Lyase</keyword>
<dbReference type="Proteomes" id="UP000031364">
    <property type="component" value="Unassembled WGS sequence"/>
</dbReference>
<dbReference type="CDD" id="cd07035">
    <property type="entry name" value="TPP_PYR_POX_like"/>
    <property type="match status" value="1"/>
</dbReference>
<proteinExistence type="predicted"/>
<name>A0ABR4ZJ47_9NOCA</name>
<keyword evidence="6" id="KW-0670">Pyruvate</keyword>
<feature type="domain" description="Thiamine pyrophosphate enzyme N-terminal TPP-binding" evidence="5">
    <location>
        <begin position="12"/>
        <end position="107"/>
    </location>
</feature>
<evidence type="ECO:0000313" key="6">
    <source>
        <dbReference type="EMBL" id="KIA65130.1"/>
    </source>
</evidence>
<feature type="domain" description="Thiamine pyrophosphate enzyme TPP-binding" evidence="4">
    <location>
        <begin position="227"/>
        <end position="346"/>
    </location>
</feature>
<evidence type="ECO:0000256" key="3">
    <source>
        <dbReference type="ARBA" id="ARBA00023239"/>
    </source>
</evidence>
<organism evidence="6 7">
    <name type="scientific">Nocardia vulneris</name>
    <dbReference type="NCBI Taxonomy" id="1141657"/>
    <lineage>
        <taxon>Bacteria</taxon>
        <taxon>Bacillati</taxon>
        <taxon>Actinomycetota</taxon>
        <taxon>Actinomycetes</taxon>
        <taxon>Mycobacteriales</taxon>
        <taxon>Nocardiaceae</taxon>
        <taxon>Nocardia</taxon>
    </lineage>
</organism>
<comment type="caution">
    <text evidence="6">The sequence shown here is derived from an EMBL/GenBank/DDBJ whole genome shotgun (WGS) entry which is preliminary data.</text>
</comment>
<evidence type="ECO:0000256" key="1">
    <source>
        <dbReference type="ARBA" id="ARBA00022793"/>
    </source>
</evidence>
<evidence type="ECO:0000313" key="7">
    <source>
        <dbReference type="Proteomes" id="UP000031364"/>
    </source>
</evidence>
<keyword evidence="1" id="KW-0210">Decarboxylase</keyword>
<dbReference type="Gene3D" id="3.40.50.970">
    <property type="match status" value="2"/>
</dbReference>
<evidence type="ECO:0000259" key="4">
    <source>
        <dbReference type="Pfam" id="PF02775"/>
    </source>
</evidence>
<dbReference type="PANTHER" id="PTHR42818:SF1">
    <property type="entry name" value="SULFOPYRUVATE DECARBOXYLASE"/>
    <property type="match status" value="1"/>
</dbReference>
<dbReference type="RefSeq" id="WP_043667519.1">
    <property type="nucleotide sequence ID" value="NZ_BDCI01000002.1"/>
</dbReference>
<dbReference type="InterPro" id="IPR011766">
    <property type="entry name" value="TPP_enzyme_TPP-bd"/>
</dbReference>
<keyword evidence="7" id="KW-1185">Reference proteome</keyword>
<dbReference type="InterPro" id="IPR029061">
    <property type="entry name" value="THDP-binding"/>
</dbReference>
<keyword evidence="2" id="KW-0786">Thiamine pyrophosphate</keyword>
<dbReference type="Pfam" id="PF02775">
    <property type="entry name" value="TPP_enzyme_C"/>
    <property type="match status" value="1"/>
</dbReference>
<reference evidence="6 7" key="1">
    <citation type="journal article" date="2014" name="Int. J. Syst. Evol. Microbiol.">
        <title>Nocardia vulneris sp. nov., isolated from wounds of human patients in North America.</title>
        <authorList>
            <person name="Lasker B.A."/>
            <person name="Bell M."/>
            <person name="Klenk H.P."/>
            <person name="Sproer C."/>
            <person name="Schumann C."/>
            <person name="Schumann P."/>
            <person name="Brown J.M."/>
        </authorList>
    </citation>
    <scope>NUCLEOTIDE SEQUENCE [LARGE SCALE GENOMIC DNA]</scope>
    <source>
        <strain evidence="6 7">W9851</strain>
    </source>
</reference>
<accession>A0ABR4ZJ47</accession>
<protein>
    <submittedName>
        <fullName evidence="6">Pyruvate decarboxylase</fullName>
    </submittedName>
</protein>
<dbReference type="Pfam" id="PF02776">
    <property type="entry name" value="TPP_enzyme_N"/>
    <property type="match status" value="1"/>
</dbReference>
<evidence type="ECO:0000256" key="2">
    <source>
        <dbReference type="ARBA" id="ARBA00023052"/>
    </source>
</evidence>
<gene>
    <name evidence="6" type="ORF">FG87_09565</name>
</gene>
<dbReference type="EMBL" id="JNFP01000009">
    <property type="protein sequence ID" value="KIA65130.1"/>
    <property type="molecule type" value="Genomic_DNA"/>
</dbReference>
<dbReference type="InterPro" id="IPR051818">
    <property type="entry name" value="TPP_dependent_decarboxylase"/>
</dbReference>
<dbReference type="NCBIfam" id="TIGR03297">
    <property type="entry name" value="Ppyr-DeCO2ase"/>
    <property type="match status" value="1"/>
</dbReference>
<dbReference type="SUPFAM" id="SSF52518">
    <property type="entry name" value="Thiamin diphosphate-binding fold (THDP-binding)"/>
    <property type="match status" value="2"/>
</dbReference>
<sequence>MIDADELLGGFVARGVADVVGVPCSYLTPMINRAASGAVAGYLPVTHEGEAVAVAAGCWLAGATACVLAQNSGLGNMVNPLTSLTHPSRIPVPLLVSWRGEPGRPDEPQHELMGAITPGLLDLLQVGHAVLPADAAGLDACLTTGWAEMASEQRPFAFILRDGVVAAEPLAEPPRPSPVLPTVTRTRADRAAPTRMAALEALVGALPDAAAVLSTTGKTSRELYTLADRPQHFYLVGAMGSASAVGLGVARHTRRPVVVLDGDGAALMRLGTFATVGAHGTANLIHVLLDNGVHDSTGGQQSLAAQVDFPAVARACGYVRVFDCADLAEFTDAVKAAQLEPGPALLYLRIRPGSVERLGRPAVGPSDVARRFQAFVTGDDHVS</sequence>